<dbReference type="InterPro" id="IPR052233">
    <property type="entry name" value="Rho-type_GEFs"/>
</dbReference>
<evidence type="ECO:0000259" key="4">
    <source>
        <dbReference type="PROSITE" id="PS50219"/>
    </source>
</evidence>
<feature type="compositionally biased region" description="Acidic residues" evidence="2">
    <location>
        <begin position="443"/>
        <end position="452"/>
    </location>
</feature>
<dbReference type="OrthoDB" id="2272012at2759"/>
<feature type="compositionally biased region" description="Basic and acidic residues" evidence="2">
    <location>
        <begin position="690"/>
        <end position="731"/>
    </location>
</feature>
<evidence type="ECO:0000256" key="2">
    <source>
        <dbReference type="SAM" id="MobiDB-lite"/>
    </source>
</evidence>
<dbReference type="SUPFAM" id="SSF48065">
    <property type="entry name" value="DBL homology domain (DH-domain)"/>
    <property type="match status" value="1"/>
</dbReference>
<dbReference type="HOGENOM" id="CLU_261009_0_0_1"/>
<dbReference type="STRING" id="1358809.S7W591"/>
<evidence type="ECO:0000259" key="3">
    <source>
        <dbReference type="PROSITE" id="PS50010"/>
    </source>
</evidence>
<accession>S7W591</accession>
<dbReference type="Pfam" id="PF00780">
    <property type="entry name" value="CNH"/>
    <property type="match status" value="1"/>
</dbReference>
<evidence type="ECO:0000256" key="1">
    <source>
        <dbReference type="ARBA" id="ARBA00022658"/>
    </source>
</evidence>
<feature type="compositionally biased region" description="Basic and acidic residues" evidence="2">
    <location>
        <begin position="744"/>
        <end position="783"/>
    </location>
</feature>
<evidence type="ECO:0000313" key="6">
    <source>
        <dbReference type="Proteomes" id="UP000014978"/>
    </source>
</evidence>
<feature type="domain" description="CNH" evidence="4">
    <location>
        <begin position="1012"/>
        <end position="1294"/>
    </location>
</feature>
<dbReference type="Pfam" id="PF00621">
    <property type="entry name" value="RhoGEF"/>
    <property type="match status" value="1"/>
</dbReference>
<name>S7W591_SPRLO</name>
<dbReference type="Gene3D" id="1.20.900.10">
    <property type="entry name" value="Dbl homology (DH) domain"/>
    <property type="match status" value="1"/>
</dbReference>
<feature type="compositionally biased region" description="Polar residues" evidence="2">
    <location>
        <begin position="460"/>
        <end position="470"/>
    </location>
</feature>
<dbReference type="PROSITE" id="PS50010">
    <property type="entry name" value="DH_2"/>
    <property type="match status" value="1"/>
</dbReference>
<dbReference type="InterPro" id="IPR001180">
    <property type="entry name" value="CNH_dom"/>
</dbReference>
<dbReference type="VEuPathDB" id="MicrosporidiaDB:SLOPH_2317"/>
<dbReference type="FunCoup" id="S7W591">
    <property type="interactions" value="9"/>
</dbReference>
<dbReference type="Proteomes" id="UP000014978">
    <property type="component" value="Unassembled WGS sequence"/>
</dbReference>
<reference evidence="6" key="1">
    <citation type="journal article" date="2013" name="PLoS Genet.">
        <title>The genome of Spraguea lophii and the basis of host-microsporidian interactions.</title>
        <authorList>
            <person name="Campbell S.E."/>
            <person name="Williams T.A."/>
            <person name="Yousuf A."/>
            <person name="Soanes D.M."/>
            <person name="Paszkiewicz K.H."/>
            <person name="Williams B.A.P."/>
        </authorList>
    </citation>
    <scope>NUCLEOTIDE SEQUENCE [LARGE SCALE GENOMIC DNA]</scope>
    <source>
        <strain evidence="6">42_110</strain>
    </source>
</reference>
<dbReference type="PROSITE" id="PS50219">
    <property type="entry name" value="CNH"/>
    <property type="match status" value="1"/>
</dbReference>
<feature type="domain" description="DH" evidence="3">
    <location>
        <begin position="6"/>
        <end position="235"/>
    </location>
</feature>
<keyword evidence="6" id="KW-1185">Reference proteome</keyword>
<feature type="compositionally biased region" description="Basic and acidic residues" evidence="2">
    <location>
        <begin position="665"/>
        <end position="683"/>
    </location>
</feature>
<evidence type="ECO:0000313" key="5">
    <source>
        <dbReference type="EMBL" id="EPR77950.1"/>
    </source>
</evidence>
<dbReference type="EMBL" id="ATCN01001135">
    <property type="protein sequence ID" value="EPR77950.1"/>
    <property type="molecule type" value="Genomic_DNA"/>
</dbReference>
<feature type="compositionally biased region" description="Basic and acidic residues" evidence="2">
    <location>
        <begin position="563"/>
        <end position="656"/>
    </location>
</feature>
<evidence type="ECO:0008006" key="7">
    <source>
        <dbReference type="Google" id="ProtNLM"/>
    </source>
</evidence>
<keyword evidence="1" id="KW-0344">Guanine-nucleotide releasing factor</keyword>
<gene>
    <name evidence="5" type="ORF">SLOPH_2317</name>
</gene>
<dbReference type="OMA" id="WDINTAN"/>
<proteinExistence type="predicted"/>
<feature type="compositionally biased region" description="Basic and acidic residues" evidence="2">
    <location>
        <begin position="507"/>
        <end position="547"/>
    </location>
</feature>
<dbReference type="GO" id="GO:0005085">
    <property type="term" value="F:guanyl-nucleotide exchange factor activity"/>
    <property type="evidence" value="ECO:0007669"/>
    <property type="project" value="UniProtKB-KW"/>
</dbReference>
<dbReference type="InParanoid" id="S7W591"/>
<feature type="region of interest" description="Disordered" evidence="2">
    <location>
        <begin position="964"/>
        <end position="1000"/>
    </location>
</feature>
<dbReference type="InterPro" id="IPR000219">
    <property type="entry name" value="DH_dom"/>
</dbReference>
<feature type="compositionally biased region" description="Basic and acidic residues" evidence="2">
    <location>
        <begin position="799"/>
        <end position="832"/>
    </location>
</feature>
<comment type="caution">
    <text evidence="5">The sequence shown here is derived from an EMBL/GenBank/DDBJ whole genome shotgun (WGS) entry which is preliminary data.</text>
</comment>
<dbReference type="PANTHER" id="PTHR46572">
    <property type="entry name" value="RHO1 GDP-GTP EXCHANGE PROTEIN 1-RELATED"/>
    <property type="match status" value="1"/>
</dbReference>
<organism evidence="5 6">
    <name type="scientific">Spraguea lophii (strain 42_110)</name>
    <name type="common">Microsporidian parasite</name>
    <dbReference type="NCBI Taxonomy" id="1358809"/>
    <lineage>
        <taxon>Eukaryota</taxon>
        <taxon>Fungi</taxon>
        <taxon>Fungi incertae sedis</taxon>
        <taxon>Microsporidia</taxon>
        <taxon>Spragueidae</taxon>
        <taxon>Spraguea</taxon>
    </lineage>
</organism>
<dbReference type="SMART" id="SM00325">
    <property type="entry name" value="RhoGEF"/>
    <property type="match status" value="1"/>
</dbReference>
<dbReference type="PANTHER" id="PTHR46572:SF1">
    <property type="entry name" value="RHO1 GUANINE NUCLEOTIDE EXCHANGE FACTOR TUS1"/>
    <property type="match status" value="1"/>
</dbReference>
<feature type="compositionally biased region" description="Basic residues" evidence="2">
    <location>
        <begin position="913"/>
        <end position="924"/>
    </location>
</feature>
<feature type="region of interest" description="Disordered" evidence="2">
    <location>
        <begin position="427"/>
        <end position="942"/>
    </location>
</feature>
<sequence length="1307" mass="152171">MASERRRLEALSELYNSEKAYLDDLYMWEKFKKYLLNCKSLTVKRRYDLAELTFINTESIIKLHESILKDMIMRNKECYIKNNIVLDDGGDLFSEESKEQSNNGDDHKKRVEYKIDVKNPDIFKSLEYFSIYDNNFEKFSAYKEYAYRLPKGEFEIEKENEINSQFKNEVDEFFYENKISDLGIRHYLFRPTQKLPRYAMLFKAIQKNEKDTEYSAKIAETSNNIRSLTKEVDKIFGDMNNYFKLYKLSKELRYIHEIENKMPLGLFSRKRKFIREGEVFAKNEFIKHPRELRFLLFDHIILLCDVISQYMGEAKYIVSEPLVLVNYVVIDKSIGYIPDDLYIKQLYPLFLLEKGGSKITSLFFKDVNLRNLYFADIKTAIEKAKALFSEKITLRKLTKISNKEIEYCCTGNVNFNERKSINILAQSRQNSQIEHDESIGGTEETEETEYEDSAMKSDLSLPSENDNLNQESKNENKETENETEGKKNHDIEKTNEERNSTEITNTDEEKKNLDAEKTKEEKNSIETMSIKEKEKIEENLRSKEYLERQVPFKNRNKKITLSKPKDNTESKEEAPQNIKEQESKNENKEIENDKVETNDNEKTENGIDETTEIKESKNENKEVENKTEGTNDNKEIENEKIKTNNNREVKNEKVETNDDEPAENESVKTNEIDESKNDNKETGNESVETNDNKEVKNENIKTNEIEKSKNDNKEAENDNEKTENENKEVENNNKGTENENIETNDNKEAENENVKTNDNEKNEIDNKEAKIENVEPNDEKKNSEPQLKGGNPDNFSDSKSIKLHKDDNPSKENDKDDNPPKENDKDDIKDDIIDNTGKNNEMIEDKQTLRRKGSKGVSFLKEPQILLKPKLENISDETTDGNNKIKLHMTPQLKKNLQDETKPVPNPTNPAKPAKKPKPSRRKSIMLGPTDSKKGIGLAKGKNIEDVDEPSLIAKPANKQFLNVKGRKLASKNKRSEEDTNEETPQIVHPPVTSQRRRNSGSSLLPNFFFRKKDIINEQSFNKLTGDFTKSIKNNESYLIYSTEDGIYKKTTQENIRIGDGPSEKIIYDVKNNIIIYLQDTLLYVSNFQPTSTQLSPVFICDNITNFFYGSTLDKNIIAALKLTLDNTSSIVLFSLEEENDVISVKIHRTLYIGSLVYHICFLQNKMVIACKDFEIVDSDTLKTQELIDSLDPIIPYYFQHTDTYLANSMHTLSHKTFLVCYDQLAFIIDSYGRSIPHHNIFPYTSPKYVKTYKKYLAIITEEDILIYDIKTSDLLFRDKQKNMRFVDGTEELIMYDDMYLYKITIK</sequence>
<protein>
    <recommendedName>
        <fullName evidence="7">DH domain-containing protein</fullName>
    </recommendedName>
</protein>
<dbReference type="InterPro" id="IPR035899">
    <property type="entry name" value="DBL_dom_sf"/>
</dbReference>
<feature type="compositionally biased region" description="Basic and acidic residues" evidence="2">
    <location>
        <begin position="472"/>
        <end position="500"/>
    </location>
</feature>